<dbReference type="AlphaFoldDB" id="A0A6N3IPK8"/>
<organism evidence="2">
    <name type="scientific">uncultured Thermomicrobiales bacterium</name>
    <dbReference type="NCBI Taxonomy" id="1645740"/>
    <lineage>
        <taxon>Bacteria</taxon>
        <taxon>Pseudomonadati</taxon>
        <taxon>Thermomicrobiota</taxon>
        <taxon>Thermomicrobia</taxon>
        <taxon>Thermomicrobiales</taxon>
        <taxon>environmental samples</taxon>
    </lineage>
</organism>
<gene>
    <name evidence="2" type="ORF">AVDCRST_MAG18-5211</name>
</gene>
<accession>A0A6N3IPK8</accession>
<dbReference type="InterPro" id="IPR034660">
    <property type="entry name" value="DinB/YfiT-like"/>
</dbReference>
<dbReference type="SUPFAM" id="SSF109854">
    <property type="entry name" value="DinB/YfiT-like putative metalloenzymes"/>
    <property type="match status" value="1"/>
</dbReference>
<dbReference type="Pfam" id="PF12867">
    <property type="entry name" value="DinB_2"/>
    <property type="match status" value="1"/>
</dbReference>
<reference evidence="2" key="1">
    <citation type="submission" date="2020-02" db="EMBL/GenBank/DDBJ databases">
        <authorList>
            <person name="Meier V. D."/>
        </authorList>
    </citation>
    <scope>NUCLEOTIDE SEQUENCE</scope>
    <source>
        <strain evidence="2">AVDCRST_MAG18</strain>
    </source>
</reference>
<dbReference type="Gene3D" id="1.20.120.450">
    <property type="entry name" value="dinb family like domain"/>
    <property type="match status" value="1"/>
</dbReference>
<evidence type="ECO:0000313" key="2">
    <source>
        <dbReference type="EMBL" id="CAA9590823.1"/>
    </source>
</evidence>
<name>A0A6N3IPK8_9BACT</name>
<evidence type="ECO:0000259" key="1">
    <source>
        <dbReference type="Pfam" id="PF12867"/>
    </source>
</evidence>
<feature type="domain" description="DinB-like" evidence="1">
    <location>
        <begin position="30"/>
        <end position="163"/>
    </location>
</feature>
<protein>
    <recommendedName>
        <fullName evidence="1">DinB-like domain-containing protein</fullName>
    </recommendedName>
</protein>
<dbReference type="InterPro" id="IPR024775">
    <property type="entry name" value="DinB-like"/>
</dbReference>
<dbReference type="EMBL" id="CADCWN010000418">
    <property type="protein sequence ID" value="CAA9590823.1"/>
    <property type="molecule type" value="Genomic_DNA"/>
</dbReference>
<proteinExistence type="predicted"/>
<sequence>MPTRPTADESISYYQRYIALVPDGDLLAILARQAREVAALLADCSPAQAQRRPAPGEWNAIEIVGHLADTERVLAYRALRIARRDPTPLEGVGDFAAYVTSARFAGRSLADVVAEYAAVRGASLALFRSLDAADWAQIGVADGDRISVRALAYIIAGHDLHHLPDLRTEAGSR</sequence>